<evidence type="ECO:0000313" key="5">
    <source>
        <dbReference type="Proteomes" id="UP001417504"/>
    </source>
</evidence>
<accession>A0AAP0J9X7</accession>
<dbReference type="Pfam" id="PF00445">
    <property type="entry name" value="Ribonuclease_T2"/>
    <property type="match status" value="1"/>
</dbReference>
<comment type="caution">
    <text evidence="4">The sequence shown here is derived from an EMBL/GenBank/DDBJ whole genome shotgun (WGS) entry which is preliminary data.</text>
</comment>
<keyword evidence="3" id="KW-1133">Transmembrane helix</keyword>
<evidence type="ECO:0000256" key="1">
    <source>
        <dbReference type="ARBA" id="ARBA00007469"/>
    </source>
</evidence>
<keyword evidence="3" id="KW-0812">Transmembrane</keyword>
<gene>
    <name evidence="4" type="ORF">Sjap_010197</name>
</gene>
<keyword evidence="3" id="KW-0472">Membrane</keyword>
<dbReference type="EMBL" id="JBBNAE010000004">
    <property type="protein sequence ID" value="KAK9129710.1"/>
    <property type="molecule type" value="Genomic_DNA"/>
</dbReference>
<dbReference type="InterPro" id="IPR036430">
    <property type="entry name" value="RNase_T2-like_sf"/>
</dbReference>
<dbReference type="Proteomes" id="UP001417504">
    <property type="component" value="Unassembled WGS sequence"/>
</dbReference>
<dbReference type="AlphaFoldDB" id="A0AAP0J9X7"/>
<reference evidence="4 5" key="1">
    <citation type="submission" date="2024-01" db="EMBL/GenBank/DDBJ databases">
        <title>Genome assemblies of Stephania.</title>
        <authorList>
            <person name="Yang L."/>
        </authorList>
    </citation>
    <scope>NUCLEOTIDE SEQUENCE [LARGE SCALE GENOMIC DNA]</scope>
    <source>
        <strain evidence="4">QJT</strain>
        <tissue evidence="4">Leaf</tissue>
    </source>
</reference>
<evidence type="ECO:0000256" key="2">
    <source>
        <dbReference type="RuleBase" id="RU004328"/>
    </source>
</evidence>
<dbReference type="SUPFAM" id="SSF55895">
    <property type="entry name" value="Ribonuclease Rh-like"/>
    <property type="match status" value="1"/>
</dbReference>
<dbReference type="Gene3D" id="3.90.730.10">
    <property type="entry name" value="Ribonuclease T2-like"/>
    <property type="match status" value="1"/>
</dbReference>
<dbReference type="GO" id="GO:0003723">
    <property type="term" value="F:RNA binding"/>
    <property type="evidence" value="ECO:0007669"/>
    <property type="project" value="InterPro"/>
</dbReference>
<evidence type="ECO:0000256" key="3">
    <source>
        <dbReference type="SAM" id="Phobius"/>
    </source>
</evidence>
<feature type="transmembrane region" description="Helical" evidence="3">
    <location>
        <begin position="107"/>
        <end position="133"/>
    </location>
</feature>
<keyword evidence="5" id="KW-1185">Reference proteome</keyword>
<dbReference type="GO" id="GO:0033897">
    <property type="term" value="F:ribonuclease T2 activity"/>
    <property type="evidence" value="ECO:0007669"/>
    <property type="project" value="InterPro"/>
</dbReference>
<name>A0AAP0J9X7_9MAGN</name>
<comment type="similarity">
    <text evidence="1 2">Belongs to the RNase T2 family.</text>
</comment>
<protein>
    <submittedName>
        <fullName evidence="4">Uncharacterized protein</fullName>
    </submittedName>
</protein>
<organism evidence="4 5">
    <name type="scientific">Stephania japonica</name>
    <dbReference type="NCBI Taxonomy" id="461633"/>
    <lineage>
        <taxon>Eukaryota</taxon>
        <taxon>Viridiplantae</taxon>
        <taxon>Streptophyta</taxon>
        <taxon>Embryophyta</taxon>
        <taxon>Tracheophyta</taxon>
        <taxon>Spermatophyta</taxon>
        <taxon>Magnoliopsida</taxon>
        <taxon>Ranunculales</taxon>
        <taxon>Menispermaceae</taxon>
        <taxon>Menispermoideae</taxon>
        <taxon>Cissampelideae</taxon>
        <taxon>Stephania</taxon>
    </lineage>
</organism>
<sequence>MWRMSHRRRQSEISTNSDVKLNAANLPFQSRLKQSPYGPSIKRLNDASKLRLEEHKSLHKFLLNQIGETRRDYARYGNWNREKWTEKRRLNCGWSGAEDDGFERSKVAYIGLTISADTALLFALVLLLVVLYVQGLEPEDVQLSQQWPGSKCGGERGCCYPKTGKAATGFVIHGLRAENLVNKVSKNCDSKDQLNPSSVGGLLLGGGLKRSPFLPCPWYTPAKNSTSNTCPPFIGPKPKTVTIPD</sequence>
<proteinExistence type="inferred from homology"/>
<evidence type="ECO:0000313" key="4">
    <source>
        <dbReference type="EMBL" id="KAK9129710.1"/>
    </source>
</evidence>
<dbReference type="InterPro" id="IPR001568">
    <property type="entry name" value="RNase_T2-like"/>
</dbReference>